<evidence type="ECO:0000313" key="1">
    <source>
        <dbReference type="EMBL" id="MDH6221556.1"/>
    </source>
</evidence>
<protein>
    <recommendedName>
        <fullName evidence="3">Aromatic ring-opening dioxygenase LigA</fullName>
    </recommendedName>
</protein>
<accession>A0ABT6LZ17</accession>
<keyword evidence="2" id="KW-1185">Reference proteome</keyword>
<dbReference type="EMBL" id="JARXVH010000023">
    <property type="protein sequence ID" value="MDH6221556.1"/>
    <property type="molecule type" value="Genomic_DNA"/>
</dbReference>
<gene>
    <name evidence="1" type="ORF">M2283_008903</name>
</gene>
<sequence length="294" mass="30914">MSIEVSLPRFAPLLDMALYFDGLRTQATAALPPDLFAQDPGDLAFTVTFWMSPGPAPWPGAGPPVGPEAAQSVLDLRGPSGAVLSLVYGPGRKLVCALPGSRPDLTELQLEGIAGPWIYVVLGYAPEPAQLTVRATDGGPAPAAAATELQVQLMLKNESRTLTVGRSAAPGDGEVPYQGMLTRLRIRRTSPDPENDTTPGAMYDGPIGFRSATEGPFAADWRMNEGYGTVAFDYASPNGPLLPVRYQPPPGNHLVLGDGEPATEPVWTVARLSTLVRSATAQPMAHLFGTGGTV</sequence>
<dbReference type="RefSeq" id="WP_280882263.1">
    <property type="nucleotide sequence ID" value="NZ_JARXVH010000023.1"/>
</dbReference>
<evidence type="ECO:0000313" key="2">
    <source>
        <dbReference type="Proteomes" id="UP001160499"/>
    </source>
</evidence>
<proteinExistence type="predicted"/>
<name>A0ABT6LZ17_9ACTN</name>
<evidence type="ECO:0008006" key="3">
    <source>
        <dbReference type="Google" id="ProtNLM"/>
    </source>
</evidence>
<dbReference type="Proteomes" id="UP001160499">
    <property type="component" value="Unassembled WGS sequence"/>
</dbReference>
<reference evidence="1 2" key="1">
    <citation type="submission" date="2023-04" db="EMBL/GenBank/DDBJ databases">
        <title>Forest soil microbial communities from Buena Vista Peninsula, Colon Province, Panama.</title>
        <authorList>
            <person name="Bouskill N."/>
        </authorList>
    </citation>
    <scope>NUCLEOTIDE SEQUENCE [LARGE SCALE GENOMIC DNA]</scope>
    <source>
        <strain evidence="1 2">GGS1</strain>
    </source>
</reference>
<organism evidence="1 2">
    <name type="scientific">Streptomyces pseudovenezuelae</name>
    <dbReference type="NCBI Taxonomy" id="67350"/>
    <lineage>
        <taxon>Bacteria</taxon>
        <taxon>Bacillati</taxon>
        <taxon>Actinomycetota</taxon>
        <taxon>Actinomycetes</taxon>
        <taxon>Kitasatosporales</taxon>
        <taxon>Streptomycetaceae</taxon>
        <taxon>Streptomyces</taxon>
        <taxon>Streptomyces aurantiacus group</taxon>
    </lineage>
</organism>
<comment type="caution">
    <text evidence="1">The sequence shown here is derived from an EMBL/GenBank/DDBJ whole genome shotgun (WGS) entry which is preliminary data.</text>
</comment>